<evidence type="ECO:0000313" key="1">
    <source>
        <dbReference type="EMBL" id="MBC8336891.1"/>
    </source>
</evidence>
<dbReference type="Gene3D" id="3.20.20.210">
    <property type="match status" value="1"/>
</dbReference>
<organism evidence="1 2">
    <name type="scientific">Candidatus Desulfolinea nitratireducens</name>
    <dbReference type="NCBI Taxonomy" id="2841698"/>
    <lineage>
        <taxon>Bacteria</taxon>
        <taxon>Bacillati</taxon>
        <taxon>Chloroflexota</taxon>
        <taxon>Anaerolineae</taxon>
        <taxon>Anaerolineales</taxon>
        <taxon>Anaerolineales incertae sedis</taxon>
        <taxon>Candidatus Desulfolinea</taxon>
    </lineage>
</organism>
<evidence type="ECO:0000313" key="2">
    <source>
        <dbReference type="Proteomes" id="UP000614469"/>
    </source>
</evidence>
<protein>
    <recommendedName>
        <fullName evidence="3">Methionine synthase</fullName>
    </recommendedName>
</protein>
<dbReference type="Proteomes" id="UP000614469">
    <property type="component" value="Unassembled WGS sequence"/>
</dbReference>
<accession>A0A8J6NJG3</accession>
<evidence type="ECO:0008006" key="3">
    <source>
        <dbReference type="Google" id="ProtNLM"/>
    </source>
</evidence>
<dbReference type="InterPro" id="IPR038071">
    <property type="entry name" value="UROD/MetE-like_sf"/>
</dbReference>
<dbReference type="AlphaFoldDB" id="A0A8J6NJG3"/>
<reference evidence="1 2" key="1">
    <citation type="submission" date="2020-08" db="EMBL/GenBank/DDBJ databases">
        <title>Bridging the membrane lipid divide: bacteria of the FCB group superphylum have the potential to synthesize archaeal ether lipids.</title>
        <authorList>
            <person name="Villanueva L."/>
            <person name="Von Meijenfeldt F.A.B."/>
            <person name="Westbye A.B."/>
            <person name="Yadav S."/>
            <person name="Hopmans E.C."/>
            <person name="Dutilh B.E."/>
            <person name="Sinninghe Damste J.S."/>
        </authorList>
    </citation>
    <scope>NUCLEOTIDE SEQUENCE [LARGE SCALE GENOMIC DNA]</scope>
    <source>
        <strain evidence="1">NIOZ-UU36</strain>
    </source>
</reference>
<gene>
    <name evidence="1" type="ORF">H8E29_16665</name>
</gene>
<comment type="caution">
    <text evidence="1">The sequence shown here is derived from an EMBL/GenBank/DDBJ whole genome shotgun (WGS) entry which is preliminary data.</text>
</comment>
<proteinExistence type="predicted"/>
<sequence>MPEFNYLTTHVGSVPHLEAERLTSQLNSLLDIPSWLQLTRRDFRENIYTQYAPTLPGAVVDEEKEKAHIDTGSPNFDAELESFYQSIIDDNTDAFALHPDYAQGFYALLDSLKSYSSTYVKGQVMGPISFGLTVTDQDGRACLYNEMLVDVLIKHMTFNARWQVSQLKNISEQVILFVDEPYMASFGSAYVSLSKEQVIIWLDEVYEALHTAGAITGTHCCGNTDWGVLLGTQVDILNLDAYSFIENLALYPVELRGFLDRGGAICWGLIPNNEQIFNETPQSLAKKLQDGIKLISEKAAKRGITIHPDEFASRSLVAPACGLGSATVEIADRVFDVLGETGAILKKG</sequence>
<name>A0A8J6NJG3_9CHLR</name>
<dbReference type="EMBL" id="JACNJN010000207">
    <property type="protein sequence ID" value="MBC8336891.1"/>
    <property type="molecule type" value="Genomic_DNA"/>
</dbReference>
<dbReference type="SUPFAM" id="SSF51726">
    <property type="entry name" value="UROD/MetE-like"/>
    <property type="match status" value="1"/>
</dbReference>